<name>A0A834FMS6_ORYME</name>
<dbReference type="EMBL" id="WKFB01000081">
    <property type="protein sequence ID" value="KAF6736727.1"/>
    <property type="molecule type" value="Genomic_DNA"/>
</dbReference>
<gene>
    <name evidence="1" type="ORF">FQA47_017470</name>
</gene>
<organism evidence="1 2">
    <name type="scientific">Oryzias melastigma</name>
    <name type="common">Marine medaka</name>
    <dbReference type="NCBI Taxonomy" id="30732"/>
    <lineage>
        <taxon>Eukaryota</taxon>
        <taxon>Metazoa</taxon>
        <taxon>Chordata</taxon>
        <taxon>Craniata</taxon>
        <taxon>Vertebrata</taxon>
        <taxon>Euteleostomi</taxon>
        <taxon>Actinopterygii</taxon>
        <taxon>Neopterygii</taxon>
        <taxon>Teleostei</taxon>
        <taxon>Neoteleostei</taxon>
        <taxon>Acanthomorphata</taxon>
        <taxon>Ovalentaria</taxon>
        <taxon>Atherinomorphae</taxon>
        <taxon>Beloniformes</taxon>
        <taxon>Adrianichthyidae</taxon>
        <taxon>Oryziinae</taxon>
        <taxon>Oryzias</taxon>
    </lineage>
</organism>
<evidence type="ECO:0000313" key="1">
    <source>
        <dbReference type="EMBL" id="KAF6736727.1"/>
    </source>
</evidence>
<dbReference type="AlphaFoldDB" id="A0A834FMS6"/>
<reference evidence="1" key="1">
    <citation type="journal article" name="BMC Genomics">
        <title>Long-read sequencing and de novo genome assembly of marine medaka (Oryzias melastigma).</title>
        <authorList>
            <person name="Liang P."/>
            <person name="Saqib H.S.A."/>
            <person name="Ni X."/>
            <person name="Shen Y."/>
        </authorList>
    </citation>
    <scope>NUCLEOTIDE SEQUENCE</scope>
    <source>
        <strain evidence="1">Bigg-433</strain>
    </source>
</reference>
<dbReference type="Proteomes" id="UP000646548">
    <property type="component" value="Unassembled WGS sequence"/>
</dbReference>
<proteinExistence type="predicted"/>
<accession>A0A834FMS6</accession>
<evidence type="ECO:0000313" key="2">
    <source>
        <dbReference type="Proteomes" id="UP000646548"/>
    </source>
</evidence>
<comment type="caution">
    <text evidence="1">The sequence shown here is derived from an EMBL/GenBank/DDBJ whole genome shotgun (WGS) entry which is preliminary data.</text>
</comment>
<sequence length="111" mass="12680">MRSLPVCARLSTHSTSFFKSFFFFLQKIQGCTTFLDIPWKSSSSAGGHVHVCVQKQRWLQENCSYLHESLNLQIHALFCVATIQPAFKKGLIQFETGVRTDPLIPEEHYST</sequence>
<protein>
    <submittedName>
        <fullName evidence="1">Uncharacterized protein</fullName>
    </submittedName>
</protein>